<dbReference type="KEGG" id="hsw:Hsw_4089"/>
<dbReference type="EMBL" id="CP007145">
    <property type="protein sequence ID" value="AHJ99684.1"/>
    <property type="molecule type" value="Genomic_DNA"/>
</dbReference>
<sequence>MGYPEATDLTDRQLLEEVQRSYHTFHIHINEASYKDDPKVLGYWKKLLGERLIILNDYNALAETIAATVAVIHGVELSQVLSSFDQKTAGTVKNALVHVSSSLTTTPKPTGGGGLLSRIFKL</sequence>
<dbReference type="Proteomes" id="UP000019423">
    <property type="component" value="Chromosome"/>
</dbReference>
<protein>
    <submittedName>
        <fullName evidence="1">Uncharacterized protein</fullName>
    </submittedName>
</protein>
<dbReference type="HOGENOM" id="CLU_2023560_0_0_10"/>
<dbReference type="PATRIC" id="fig|1227739.3.peg.4237"/>
<dbReference type="STRING" id="1227739.Hsw_4089"/>
<dbReference type="AlphaFoldDB" id="W8F2R4"/>
<evidence type="ECO:0000313" key="1">
    <source>
        <dbReference type="EMBL" id="AHJ99684.1"/>
    </source>
</evidence>
<reference evidence="1 2" key="1">
    <citation type="submission" date="2014-01" db="EMBL/GenBank/DDBJ databases">
        <title>Complete genome sequence of ionizing-radiation resistance bacterium Hymenobacter swuensis DY53.</title>
        <authorList>
            <person name="Jung J.-H."/>
            <person name="Jeong S.-W."/>
            <person name="Joe M.-H."/>
            <person name="Cho y.-j."/>
            <person name="Kim M.-K."/>
            <person name="Lim S.-Y."/>
        </authorList>
    </citation>
    <scope>NUCLEOTIDE SEQUENCE [LARGE SCALE GENOMIC DNA]</scope>
    <source>
        <strain evidence="1 2">DY53</strain>
    </source>
</reference>
<name>W8F2R4_9BACT</name>
<gene>
    <name evidence="1" type="ORF">Hsw_4089</name>
</gene>
<proteinExistence type="predicted"/>
<dbReference type="RefSeq" id="WP_231501333.1">
    <property type="nucleotide sequence ID" value="NZ_CP007145.1"/>
</dbReference>
<evidence type="ECO:0000313" key="2">
    <source>
        <dbReference type="Proteomes" id="UP000019423"/>
    </source>
</evidence>
<keyword evidence="2" id="KW-1185">Reference proteome</keyword>
<accession>W8F2R4</accession>
<organism evidence="1 2">
    <name type="scientific">Hymenobacter swuensis DY53</name>
    <dbReference type="NCBI Taxonomy" id="1227739"/>
    <lineage>
        <taxon>Bacteria</taxon>
        <taxon>Pseudomonadati</taxon>
        <taxon>Bacteroidota</taxon>
        <taxon>Cytophagia</taxon>
        <taxon>Cytophagales</taxon>
        <taxon>Hymenobacteraceae</taxon>
        <taxon>Hymenobacter</taxon>
    </lineage>
</organism>